<dbReference type="InterPro" id="IPR008792">
    <property type="entry name" value="PQQD"/>
</dbReference>
<dbReference type="RefSeq" id="WP_052153928.1">
    <property type="nucleotide sequence ID" value="NZ_JACEIP010000004.1"/>
</dbReference>
<evidence type="ECO:0000313" key="1">
    <source>
        <dbReference type="EMBL" id="MBA4542105.1"/>
    </source>
</evidence>
<keyword evidence="2" id="KW-1185">Reference proteome</keyword>
<dbReference type="Gene3D" id="1.10.10.1150">
    <property type="entry name" value="Coenzyme PQQ synthesis protein D (PqqD)"/>
    <property type="match status" value="1"/>
</dbReference>
<protein>
    <submittedName>
        <fullName evidence="1">PqqD family protein</fullName>
    </submittedName>
</protein>
<evidence type="ECO:0000313" key="2">
    <source>
        <dbReference type="Proteomes" id="UP000530514"/>
    </source>
</evidence>
<proteinExistence type="predicted"/>
<dbReference type="EMBL" id="JACEIP010000004">
    <property type="protein sequence ID" value="MBA4542105.1"/>
    <property type="molecule type" value="Genomic_DNA"/>
</dbReference>
<reference evidence="1 2" key="1">
    <citation type="submission" date="2020-07" db="EMBL/GenBank/DDBJ databases">
        <authorList>
            <person name="Feng H."/>
        </authorList>
    </citation>
    <scope>NUCLEOTIDE SEQUENCE [LARGE SCALE GENOMIC DNA]</scope>
    <source>
        <strain evidence="2">s-11</strain>
    </source>
</reference>
<sequence length="118" mass="13577">MFKRKNKENLLQFTPFLKPAYLLEPIPGEEGLMQVVIPRTNPIERFSVRFLKQPAFIRVRLDELGSFVLSLCDGQTTVSEMEEKVGEKFGEKAEPVLPRLVKFLEILEANGLIGWKKE</sequence>
<comment type="caution">
    <text evidence="1">The sequence shown here is derived from an EMBL/GenBank/DDBJ whole genome shotgun (WGS) entry which is preliminary data.</text>
</comment>
<dbReference type="OrthoDB" id="308521at2"/>
<dbReference type="Pfam" id="PF05402">
    <property type="entry name" value="PqqD"/>
    <property type="match status" value="1"/>
</dbReference>
<dbReference type="Proteomes" id="UP000530514">
    <property type="component" value="Unassembled WGS sequence"/>
</dbReference>
<organism evidence="1 2">
    <name type="scientific">Thermoactinomyces daqus</name>
    <dbReference type="NCBI Taxonomy" id="1329516"/>
    <lineage>
        <taxon>Bacteria</taxon>
        <taxon>Bacillati</taxon>
        <taxon>Bacillota</taxon>
        <taxon>Bacilli</taxon>
        <taxon>Bacillales</taxon>
        <taxon>Thermoactinomycetaceae</taxon>
        <taxon>Thermoactinomyces</taxon>
    </lineage>
</organism>
<accession>A0A7W1X8P0</accession>
<gene>
    <name evidence="1" type="ORF">H1164_04220</name>
</gene>
<name>A0A7W1X8P0_9BACL</name>
<dbReference type="InterPro" id="IPR041881">
    <property type="entry name" value="PqqD_sf"/>
</dbReference>
<dbReference type="AlphaFoldDB" id="A0A7W1X8P0"/>